<dbReference type="STRING" id="361041.VW35_12465"/>
<organism evidence="2 3">
    <name type="scientific">Devosia soli</name>
    <dbReference type="NCBI Taxonomy" id="361041"/>
    <lineage>
        <taxon>Bacteria</taxon>
        <taxon>Pseudomonadati</taxon>
        <taxon>Pseudomonadota</taxon>
        <taxon>Alphaproteobacteria</taxon>
        <taxon>Hyphomicrobiales</taxon>
        <taxon>Devosiaceae</taxon>
        <taxon>Devosia</taxon>
    </lineage>
</organism>
<dbReference type="Gene3D" id="3.30.720.110">
    <property type="match status" value="1"/>
</dbReference>
<dbReference type="RefSeq" id="WP_046143586.1">
    <property type="nucleotide sequence ID" value="NZ_LAJG01000023.1"/>
</dbReference>
<keyword evidence="3" id="KW-1185">Reference proteome</keyword>
<evidence type="ECO:0000313" key="2">
    <source>
        <dbReference type="EMBL" id="KKB78128.1"/>
    </source>
</evidence>
<name>A0A0F5L717_9HYPH</name>
<evidence type="ECO:0000313" key="3">
    <source>
        <dbReference type="Proteomes" id="UP000033514"/>
    </source>
</evidence>
<dbReference type="Gene3D" id="3.30.720.120">
    <property type="match status" value="1"/>
</dbReference>
<proteinExistence type="predicted"/>
<dbReference type="AlphaFoldDB" id="A0A0F5L717"/>
<dbReference type="InterPro" id="IPR037523">
    <property type="entry name" value="VOC_core"/>
</dbReference>
<dbReference type="SUPFAM" id="SSF54593">
    <property type="entry name" value="Glyoxalase/Bleomycin resistance protein/Dihydroxybiphenyl dioxygenase"/>
    <property type="match status" value="1"/>
</dbReference>
<feature type="domain" description="VOC" evidence="1">
    <location>
        <begin position="3"/>
        <end position="118"/>
    </location>
</feature>
<accession>A0A0F5L717</accession>
<dbReference type="InterPro" id="IPR026275">
    <property type="entry name" value="Glyoxalase/dOase/EhpR"/>
</dbReference>
<dbReference type="PROSITE" id="PS51819">
    <property type="entry name" value="VOC"/>
    <property type="match status" value="1"/>
</dbReference>
<dbReference type="InterPro" id="IPR029068">
    <property type="entry name" value="Glyas_Bleomycin-R_OHBP_Dase"/>
</dbReference>
<dbReference type="EMBL" id="LAJG01000023">
    <property type="protein sequence ID" value="KKB78128.1"/>
    <property type="molecule type" value="Genomic_DNA"/>
</dbReference>
<dbReference type="InterPro" id="IPR004360">
    <property type="entry name" value="Glyas_Fos-R_dOase_dom"/>
</dbReference>
<evidence type="ECO:0000259" key="1">
    <source>
        <dbReference type="PROSITE" id="PS51819"/>
    </source>
</evidence>
<dbReference type="Proteomes" id="UP000033514">
    <property type="component" value="Unassembled WGS sequence"/>
</dbReference>
<dbReference type="OrthoDB" id="9806945at2"/>
<sequence>MRTLNYILLSVADPARSEAFYTSLLGLSPIENSPTFVLYILANGMKLGPWIADDIVPRPLPAGGMEVTFSEADDAAVKMTFRDWSSKAKVLQEPHMMDFGYTFVLEDPDGHRIRIFAPPAR</sequence>
<comment type="caution">
    <text evidence="2">The sequence shown here is derived from an EMBL/GenBank/DDBJ whole genome shotgun (WGS) entry which is preliminary data.</text>
</comment>
<protein>
    <recommendedName>
        <fullName evidence="1">VOC domain-containing protein</fullName>
    </recommendedName>
</protein>
<dbReference type="PIRSF" id="PIRSF039020">
    <property type="entry name" value="EhpR"/>
    <property type="match status" value="1"/>
</dbReference>
<gene>
    <name evidence="2" type="ORF">VW35_12465</name>
</gene>
<reference evidence="2 3" key="1">
    <citation type="submission" date="2015-03" db="EMBL/GenBank/DDBJ databases">
        <authorList>
            <person name="Hassan Y.I."/>
            <person name="Lepp D."/>
            <person name="Zhou T."/>
        </authorList>
    </citation>
    <scope>NUCLEOTIDE SEQUENCE [LARGE SCALE GENOMIC DNA]</scope>
    <source>
        <strain evidence="2 3">GH2-10</strain>
    </source>
</reference>
<dbReference type="PATRIC" id="fig|361041.3.peg.1869"/>
<dbReference type="Pfam" id="PF00903">
    <property type="entry name" value="Glyoxalase"/>
    <property type="match status" value="1"/>
</dbReference>